<organism evidence="9 10">
    <name type="scientific">Amycolatopsis deserti</name>
    <dbReference type="NCBI Taxonomy" id="185696"/>
    <lineage>
        <taxon>Bacteria</taxon>
        <taxon>Bacillati</taxon>
        <taxon>Actinomycetota</taxon>
        <taxon>Actinomycetes</taxon>
        <taxon>Pseudonocardiales</taxon>
        <taxon>Pseudonocardiaceae</taxon>
        <taxon>Amycolatopsis</taxon>
    </lineage>
</organism>
<evidence type="ECO:0000259" key="6">
    <source>
        <dbReference type="Pfam" id="PF00441"/>
    </source>
</evidence>
<keyword evidence="10" id="KW-1185">Reference proteome</keyword>
<dbReference type="Gene3D" id="2.40.110.10">
    <property type="entry name" value="Butyryl-CoA Dehydrogenase, subunit A, domain 2"/>
    <property type="match status" value="1"/>
</dbReference>
<evidence type="ECO:0000256" key="5">
    <source>
        <dbReference type="RuleBase" id="RU362125"/>
    </source>
</evidence>
<dbReference type="InterPro" id="IPR009100">
    <property type="entry name" value="AcylCoA_DH/oxidase_NM_dom_sf"/>
</dbReference>
<dbReference type="PROSITE" id="PS00073">
    <property type="entry name" value="ACYL_COA_DH_2"/>
    <property type="match status" value="1"/>
</dbReference>
<dbReference type="InterPro" id="IPR036250">
    <property type="entry name" value="AcylCo_DH-like_C"/>
</dbReference>
<accession>A0ABQ3J3U9</accession>
<dbReference type="Pfam" id="PF02771">
    <property type="entry name" value="Acyl-CoA_dh_N"/>
    <property type="match status" value="1"/>
</dbReference>
<reference evidence="10" key="1">
    <citation type="journal article" date="2019" name="Int. J. Syst. Evol. Microbiol.">
        <title>The Global Catalogue of Microorganisms (GCM) 10K type strain sequencing project: providing services to taxonomists for standard genome sequencing and annotation.</title>
        <authorList>
            <consortium name="The Broad Institute Genomics Platform"/>
            <consortium name="The Broad Institute Genome Sequencing Center for Infectious Disease"/>
            <person name="Wu L."/>
            <person name="Ma J."/>
        </authorList>
    </citation>
    <scope>NUCLEOTIDE SEQUENCE [LARGE SCALE GENOMIC DNA]</scope>
    <source>
        <strain evidence="10">CGMCC 4.7677</strain>
    </source>
</reference>
<dbReference type="Pfam" id="PF00441">
    <property type="entry name" value="Acyl-CoA_dh_1"/>
    <property type="match status" value="1"/>
</dbReference>
<sequence>MSADFYGYEDLLSEEERKTLLKARDFLRTEVKPLVNEYWARGEFPRELIGKFRELGLAGVAYEGYGDPLPRGSHLLTGMLAAEYSRVDPSVATFFGVHNGLAMYSVYSGGDQEQRDRWLPAMAAMDKIGAFAMTEPLGGSDVAGGMRTTAKREGDTWVLDGAKRWIGNATFADLVIVWARDVDDNRVKGFVVETPAAGFVPVKIENKVAFRIVENAEITLTGVRVPEANRLHNIRSFRDVAEILRATRGGVAWQALGVMIGAYEAALAYASEREQFGKPIAGFQLVQDLLVKSLGNITASWGMLVQLARLQDAGIFRDEQSSLAKAFVTARMREVVAWCRELLGGNGIVLDYDVARFFADAEAIYSFEGTREMNTLIVGKAITGRSAFV</sequence>
<dbReference type="InterPro" id="IPR013786">
    <property type="entry name" value="AcylCoA_DH/ox_N"/>
</dbReference>
<evidence type="ECO:0000256" key="3">
    <source>
        <dbReference type="ARBA" id="ARBA00022630"/>
    </source>
</evidence>
<evidence type="ECO:0000259" key="7">
    <source>
        <dbReference type="Pfam" id="PF02770"/>
    </source>
</evidence>
<feature type="domain" description="Acyl-CoA oxidase/dehydrogenase middle" evidence="7">
    <location>
        <begin position="130"/>
        <end position="222"/>
    </location>
</feature>
<dbReference type="PROSITE" id="PS00072">
    <property type="entry name" value="ACYL_COA_DH_1"/>
    <property type="match status" value="1"/>
</dbReference>
<keyword evidence="3 5" id="KW-0285">Flavoprotein</keyword>
<dbReference type="PANTHER" id="PTHR43188">
    <property type="entry name" value="ACYL-COENZYME A OXIDASE"/>
    <property type="match status" value="1"/>
</dbReference>
<dbReference type="SUPFAM" id="SSF47203">
    <property type="entry name" value="Acyl-CoA dehydrogenase C-terminal domain-like"/>
    <property type="match status" value="1"/>
</dbReference>
<dbReference type="Gene3D" id="1.10.540.10">
    <property type="entry name" value="Acyl-CoA dehydrogenase/oxidase, N-terminal domain"/>
    <property type="match status" value="1"/>
</dbReference>
<evidence type="ECO:0000256" key="4">
    <source>
        <dbReference type="ARBA" id="ARBA00022827"/>
    </source>
</evidence>
<comment type="caution">
    <text evidence="9">The sequence shown here is derived from an EMBL/GenBank/DDBJ whole genome shotgun (WGS) entry which is preliminary data.</text>
</comment>
<dbReference type="InterPro" id="IPR045008">
    <property type="entry name" value="ACX4-like"/>
</dbReference>
<dbReference type="Proteomes" id="UP000605897">
    <property type="component" value="Unassembled WGS sequence"/>
</dbReference>
<keyword evidence="5" id="KW-0560">Oxidoreductase</keyword>
<comment type="cofactor">
    <cofactor evidence="1 5">
        <name>FAD</name>
        <dbReference type="ChEBI" id="CHEBI:57692"/>
    </cofactor>
</comment>
<comment type="similarity">
    <text evidence="2 5">Belongs to the acyl-CoA dehydrogenase family.</text>
</comment>
<protein>
    <submittedName>
        <fullName evidence="9">Glutaryl-CoA dehydrogenase</fullName>
    </submittedName>
</protein>
<dbReference type="RefSeq" id="WP_191245940.1">
    <property type="nucleotide sequence ID" value="NZ_BNAU01000004.1"/>
</dbReference>
<dbReference type="PANTHER" id="PTHR43188:SF1">
    <property type="entry name" value="ACYL-COA DEHYDROGENASE"/>
    <property type="match status" value="1"/>
</dbReference>
<evidence type="ECO:0000256" key="1">
    <source>
        <dbReference type="ARBA" id="ARBA00001974"/>
    </source>
</evidence>
<gene>
    <name evidence="9" type="primary">gcdH</name>
    <name evidence="9" type="ORF">GCM10017786_38290</name>
</gene>
<feature type="domain" description="Acyl-CoA dehydrogenase/oxidase C-terminal" evidence="6">
    <location>
        <begin position="240"/>
        <end position="382"/>
    </location>
</feature>
<dbReference type="Gene3D" id="1.20.140.10">
    <property type="entry name" value="Butyryl-CoA Dehydrogenase, subunit A, domain 3"/>
    <property type="match status" value="1"/>
</dbReference>
<dbReference type="InterPro" id="IPR037069">
    <property type="entry name" value="AcylCoA_DH/ox_N_sf"/>
</dbReference>
<evidence type="ECO:0000259" key="8">
    <source>
        <dbReference type="Pfam" id="PF02771"/>
    </source>
</evidence>
<dbReference type="SUPFAM" id="SSF56645">
    <property type="entry name" value="Acyl-CoA dehydrogenase NM domain-like"/>
    <property type="match status" value="1"/>
</dbReference>
<dbReference type="EMBL" id="BNAU01000004">
    <property type="protein sequence ID" value="GHF01557.1"/>
    <property type="molecule type" value="Genomic_DNA"/>
</dbReference>
<proteinExistence type="inferred from homology"/>
<dbReference type="InterPro" id="IPR009075">
    <property type="entry name" value="AcylCo_DH/oxidase_C"/>
</dbReference>
<name>A0ABQ3J3U9_9PSEU</name>
<dbReference type="InterPro" id="IPR006089">
    <property type="entry name" value="Acyl-CoA_DH_CS"/>
</dbReference>
<evidence type="ECO:0000313" key="9">
    <source>
        <dbReference type="EMBL" id="GHF01557.1"/>
    </source>
</evidence>
<evidence type="ECO:0000256" key="2">
    <source>
        <dbReference type="ARBA" id="ARBA00009347"/>
    </source>
</evidence>
<feature type="domain" description="Acyl-CoA dehydrogenase/oxidase N-terminal" evidence="8">
    <location>
        <begin position="13"/>
        <end position="125"/>
    </location>
</feature>
<evidence type="ECO:0000313" key="10">
    <source>
        <dbReference type="Proteomes" id="UP000605897"/>
    </source>
</evidence>
<dbReference type="Pfam" id="PF02770">
    <property type="entry name" value="Acyl-CoA_dh_M"/>
    <property type="match status" value="1"/>
</dbReference>
<dbReference type="InterPro" id="IPR006091">
    <property type="entry name" value="Acyl-CoA_Oxase/DH_mid-dom"/>
</dbReference>
<keyword evidence="4 5" id="KW-0274">FAD</keyword>
<dbReference type="InterPro" id="IPR046373">
    <property type="entry name" value="Acyl-CoA_Oxase/DH_mid-dom_sf"/>
</dbReference>